<evidence type="ECO:0000313" key="2">
    <source>
        <dbReference type="EMBL" id="GBL69784.1"/>
    </source>
</evidence>
<sequence>MHHPTCEAHGGNAASDSKVRKWVRLFKKVWKASTSNRILIGYLQSIAKYWQLFGQAGCFVIGIFLQGSPLPPSEDPSVLQAFSYERD</sequence>
<protein>
    <submittedName>
        <fullName evidence="2">Uncharacterized protein</fullName>
    </submittedName>
</protein>
<dbReference type="AlphaFoldDB" id="A0A4Y1ZW63"/>
<comment type="caution">
    <text evidence="2">The sequence shown here is derived from an EMBL/GenBank/DDBJ whole genome shotgun (WGS) entry which is preliminary data.</text>
</comment>
<gene>
    <name evidence="1" type="ORF">AVEN_118219_1</name>
    <name evidence="2" type="ORF">AVEN_181925_1</name>
</gene>
<organism evidence="2 3">
    <name type="scientific">Araneus ventricosus</name>
    <name type="common">Orbweaver spider</name>
    <name type="synonym">Epeira ventricosa</name>
    <dbReference type="NCBI Taxonomy" id="182803"/>
    <lineage>
        <taxon>Eukaryota</taxon>
        <taxon>Metazoa</taxon>
        <taxon>Ecdysozoa</taxon>
        <taxon>Arthropoda</taxon>
        <taxon>Chelicerata</taxon>
        <taxon>Arachnida</taxon>
        <taxon>Araneae</taxon>
        <taxon>Araneomorphae</taxon>
        <taxon>Entelegynae</taxon>
        <taxon>Araneoidea</taxon>
        <taxon>Araneidae</taxon>
        <taxon>Araneus</taxon>
    </lineage>
</organism>
<evidence type="ECO:0000313" key="3">
    <source>
        <dbReference type="Proteomes" id="UP000499080"/>
    </source>
</evidence>
<dbReference type="EMBL" id="BGPR01078305">
    <property type="protein sequence ID" value="GBL69784.1"/>
    <property type="molecule type" value="Genomic_DNA"/>
</dbReference>
<dbReference type="EMBL" id="BGPR01078303">
    <property type="protein sequence ID" value="GBL69766.1"/>
    <property type="molecule type" value="Genomic_DNA"/>
</dbReference>
<evidence type="ECO:0000313" key="1">
    <source>
        <dbReference type="EMBL" id="GBL69766.1"/>
    </source>
</evidence>
<proteinExistence type="predicted"/>
<name>A0A4Y1ZW63_ARAVE</name>
<keyword evidence="3" id="KW-1185">Reference proteome</keyword>
<reference evidence="2 3" key="1">
    <citation type="journal article" date="2019" name="Sci. Rep.">
        <title>Orb-weaving spider Araneus ventricosus genome elucidates the spidroin gene catalogue.</title>
        <authorList>
            <person name="Kono N."/>
            <person name="Nakamura H."/>
            <person name="Ohtoshi R."/>
            <person name="Moran D.A.P."/>
            <person name="Shinohara A."/>
            <person name="Yoshida Y."/>
            <person name="Fujiwara M."/>
            <person name="Mori M."/>
            <person name="Tomita M."/>
            <person name="Arakawa K."/>
        </authorList>
    </citation>
    <scope>NUCLEOTIDE SEQUENCE [LARGE SCALE GENOMIC DNA]</scope>
</reference>
<dbReference type="Proteomes" id="UP000499080">
    <property type="component" value="Unassembled WGS sequence"/>
</dbReference>
<accession>A0A4Y1ZW63</accession>